<accession>A0A511CXM6</accession>
<comment type="caution">
    <text evidence="1">The sequence shown here is derived from an EMBL/GenBank/DDBJ whole genome shotgun (WGS) entry which is preliminary data.</text>
</comment>
<dbReference type="AlphaFoldDB" id="A0A511CXM6"/>
<evidence type="ECO:0000313" key="2">
    <source>
        <dbReference type="Proteomes" id="UP000321328"/>
    </source>
</evidence>
<protein>
    <recommendedName>
        <fullName evidence="3">Glycoside hydrolase family 42 N-terminal domain-containing protein</fullName>
    </recommendedName>
</protein>
<dbReference type="OrthoDB" id="9800974at2"/>
<dbReference type="Gene3D" id="3.20.20.80">
    <property type="entry name" value="Glycosidases"/>
    <property type="match status" value="1"/>
</dbReference>
<dbReference type="InterPro" id="IPR017853">
    <property type="entry name" value="GH"/>
</dbReference>
<reference evidence="1 2" key="1">
    <citation type="submission" date="2019-07" db="EMBL/GenBank/DDBJ databases">
        <title>Whole genome shotgun sequence of Pseudonocardia asaccharolytica NBRC 16224.</title>
        <authorList>
            <person name="Hosoyama A."/>
            <person name="Uohara A."/>
            <person name="Ohji S."/>
            <person name="Ichikawa N."/>
        </authorList>
    </citation>
    <scope>NUCLEOTIDE SEQUENCE [LARGE SCALE GENOMIC DNA]</scope>
    <source>
        <strain evidence="1 2">NBRC 16224</strain>
    </source>
</reference>
<dbReference type="EMBL" id="BJVI01000007">
    <property type="protein sequence ID" value="GEL17311.1"/>
    <property type="molecule type" value="Genomic_DNA"/>
</dbReference>
<dbReference type="STRING" id="1123024.GCA_000423625_00310"/>
<organism evidence="1 2">
    <name type="scientific">Pseudonocardia asaccharolytica DSM 44247 = NBRC 16224</name>
    <dbReference type="NCBI Taxonomy" id="1123024"/>
    <lineage>
        <taxon>Bacteria</taxon>
        <taxon>Bacillati</taxon>
        <taxon>Actinomycetota</taxon>
        <taxon>Actinomycetes</taxon>
        <taxon>Pseudonocardiales</taxon>
        <taxon>Pseudonocardiaceae</taxon>
        <taxon>Pseudonocardia</taxon>
    </lineage>
</organism>
<name>A0A511CXM6_9PSEU</name>
<sequence length="413" mass="44110">MADPGRGPRAPALLSVALVVLVVLTACGGAAEPAPPPGPAFGTLVSLAEHAREEADAGVSAGMVELSWRRAQPAAGAFDDAYLRSVRRDIEALRAAGRTVTLGLGLHDAPPWVIAIPGSRFVDQTGEESDEVNLVFDQRLRNIAEHYLARLAAALDLGEVDAVRLTSGGLPEVLYPGGERYWAFDPNAQGGPDRPASMPPNPLPGWRPGEGGVSRQEVRAWADWYVGALVDVVEWQIATLSALGFRHTYQVLTPGVGVGPAAYDAAVRRGLPPGLLGSGAAWRVFYERLPRRDDLVAYVSSVADGSGRNDSCEPGDAAVPLDAPQAATWSATRWVSRLAREYGHPVAGENPGWNQSARLDESYVDLSDDGMLAAALRQARGCGFRSFYWAHDEQLWDGTVPFDAYAERIARGS</sequence>
<gene>
    <name evidence="1" type="ORF">PA7_11480</name>
</gene>
<proteinExistence type="predicted"/>
<keyword evidence="2" id="KW-1185">Reference proteome</keyword>
<evidence type="ECO:0008006" key="3">
    <source>
        <dbReference type="Google" id="ProtNLM"/>
    </source>
</evidence>
<dbReference type="SUPFAM" id="SSF51445">
    <property type="entry name" value="(Trans)glycosidases"/>
    <property type="match status" value="2"/>
</dbReference>
<dbReference type="RefSeq" id="WP_147200955.1">
    <property type="nucleotide sequence ID" value="NZ_AUII01000001.1"/>
</dbReference>
<dbReference type="PROSITE" id="PS51257">
    <property type="entry name" value="PROKAR_LIPOPROTEIN"/>
    <property type="match status" value="1"/>
</dbReference>
<evidence type="ECO:0000313" key="1">
    <source>
        <dbReference type="EMBL" id="GEL17311.1"/>
    </source>
</evidence>
<dbReference type="Proteomes" id="UP000321328">
    <property type="component" value="Unassembled WGS sequence"/>
</dbReference>